<dbReference type="InterPro" id="IPR008183">
    <property type="entry name" value="Aldose_1/G6P_1-epimerase"/>
</dbReference>
<evidence type="ECO:0000256" key="2">
    <source>
        <dbReference type="ARBA" id="ARBA00005028"/>
    </source>
</evidence>
<dbReference type="InterPro" id="IPR014718">
    <property type="entry name" value="GH-type_carb-bd"/>
</dbReference>
<dbReference type="GO" id="GO:0030246">
    <property type="term" value="F:carbohydrate binding"/>
    <property type="evidence" value="ECO:0007669"/>
    <property type="project" value="InterPro"/>
</dbReference>
<dbReference type="PANTHER" id="PTHR10091:SF0">
    <property type="entry name" value="GALACTOSE MUTAROTASE"/>
    <property type="match status" value="1"/>
</dbReference>
<comment type="catalytic activity">
    <reaction evidence="6">
        <text>alpha-maltose = beta-maltose</text>
        <dbReference type="Rhea" id="RHEA:21228"/>
        <dbReference type="ChEBI" id="CHEBI:18147"/>
        <dbReference type="ChEBI" id="CHEBI:18167"/>
        <dbReference type="EC" id="5.1.3.21"/>
    </reaction>
</comment>
<gene>
    <name evidence="10" type="ORF">R0G89_03930</name>
</gene>
<evidence type="ECO:0000256" key="4">
    <source>
        <dbReference type="ARBA" id="ARBA00023235"/>
    </source>
</evidence>
<comment type="pathway">
    <text evidence="2 6">Carbohydrate metabolism; hexose metabolism.</text>
</comment>
<evidence type="ECO:0000256" key="3">
    <source>
        <dbReference type="ARBA" id="ARBA00006206"/>
    </source>
</evidence>
<evidence type="ECO:0000256" key="7">
    <source>
        <dbReference type="PIRSR" id="PIRSR005096-1"/>
    </source>
</evidence>
<dbReference type="RefSeq" id="WP_008841560.1">
    <property type="nucleotide sequence ID" value="NZ_CP050079.1"/>
</dbReference>
<dbReference type="EC" id="5.1.3.21" evidence="6"/>
<dbReference type="GO" id="GO:0006006">
    <property type="term" value="P:glucose metabolic process"/>
    <property type="evidence" value="ECO:0007669"/>
    <property type="project" value="TreeGrafter"/>
</dbReference>
<evidence type="ECO:0000256" key="8">
    <source>
        <dbReference type="PIRSR" id="PIRSR005096-2"/>
    </source>
</evidence>
<dbReference type="EMBL" id="JAWJAV010000002">
    <property type="protein sequence ID" value="MDV2620879.1"/>
    <property type="molecule type" value="Genomic_DNA"/>
</dbReference>
<dbReference type="PROSITE" id="PS00545">
    <property type="entry name" value="ALDOSE_1_EPIMERASE"/>
    <property type="match status" value="1"/>
</dbReference>
<dbReference type="InterPro" id="IPR018052">
    <property type="entry name" value="Ald1_epimerase_CS"/>
</dbReference>
<evidence type="ECO:0000313" key="11">
    <source>
        <dbReference type="Proteomes" id="UP001280897"/>
    </source>
</evidence>
<evidence type="ECO:0000256" key="6">
    <source>
        <dbReference type="PIRNR" id="PIRNR005096"/>
    </source>
</evidence>
<evidence type="ECO:0000256" key="9">
    <source>
        <dbReference type="PIRSR" id="PIRSR005096-3"/>
    </source>
</evidence>
<comment type="function">
    <text evidence="6">Catalyzes the interconversion of alpha and beta anomers of maltose.</text>
</comment>
<feature type="binding site" evidence="9">
    <location>
        <begin position="181"/>
        <end position="183"/>
    </location>
    <ligand>
        <name>beta-D-galactose</name>
        <dbReference type="ChEBI" id="CHEBI:27667"/>
    </ligand>
</feature>
<dbReference type="GO" id="GO:0033499">
    <property type="term" value="P:galactose catabolic process via UDP-galactose, Leloir pathway"/>
    <property type="evidence" value="ECO:0007669"/>
    <property type="project" value="TreeGrafter"/>
</dbReference>
<dbReference type="SUPFAM" id="SSF74650">
    <property type="entry name" value="Galactose mutarotase-like"/>
    <property type="match status" value="1"/>
</dbReference>
<dbReference type="PANTHER" id="PTHR10091">
    <property type="entry name" value="ALDOSE-1-EPIMERASE"/>
    <property type="match status" value="1"/>
</dbReference>
<dbReference type="GO" id="GO:0005737">
    <property type="term" value="C:cytoplasm"/>
    <property type="evidence" value="ECO:0007669"/>
    <property type="project" value="TreeGrafter"/>
</dbReference>
<dbReference type="CDD" id="cd09019">
    <property type="entry name" value="galactose_mutarotase_like"/>
    <property type="match status" value="1"/>
</dbReference>
<dbReference type="InterPro" id="IPR047215">
    <property type="entry name" value="Galactose_mutarotase-like"/>
</dbReference>
<evidence type="ECO:0000313" key="10">
    <source>
        <dbReference type="EMBL" id="MDV2620879.1"/>
    </source>
</evidence>
<name>A0AAW8YH70_PEDAC</name>
<feature type="active site" description="Proton acceptor" evidence="7">
    <location>
        <position position="311"/>
    </location>
</feature>
<feature type="binding site" evidence="8">
    <location>
        <position position="249"/>
    </location>
    <ligand>
        <name>beta-D-galactose</name>
        <dbReference type="ChEBI" id="CHEBI:27667"/>
    </ligand>
</feature>
<dbReference type="Gene3D" id="2.70.98.10">
    <property type="match status" value="1"/>
</dbReference>
<evidence type="ECO:0000256" key="1">
    <source>
        <dbReference type="ARBA" id="ARBA00001614"/>
    </source>
</evidence>
<sequence length="346" mass="38119">MKVNIDDFDEYQGKSVKKITLANDRQVQISLLSQGASWHEFLVPSSATCGNDNLILNFAHTADYYQNPFYLGMSIGRTGGRISKGSFTQGEQLIQLPQNEGANTLHGGPRGFHSYNWSFYTQTKTDSASVTFENSIKAESDGYPGDLKVAITYTLNNLNQVIIQYHGQAFDQPVLFNPTNHVYFNLTGNADILDHELQLNSHERLSVDQQKLPTGEFKATAGTPFDFSQFKPLASCINDLQATTEKGLDDVYVVDNEVPAPAAVLRAPAANRQVEIYSARNGLVVFTANSFTADMPLTNGAGHPYQGIALETQTLPDSVHHTNFGNIVLPAHQVVGYQTVYQYSEV</sequence>
<dbReference type="InterPro" id="IPR015443">
    <property type="entry name" value="Aldose_1-epimerase"/>
</dbReference>
<dbReference type="GO" id="GO:0050558">
    <property type="term" value="F:maltose epimerase activity"/>
    <property type="evidence" value="ECO:0007669"/>
    <property type="project" value="UniProtKB-EC"/>
</dbReference>
<dbReference type="GeneID" id="57366762"/>
<comment type="caution">
    <text evidence="10">The sequence shown here is derived from an EMBL/GenBank/DDBJ whole genome shotgun (WGS) entry which is preliminary data.</text>
</comment>
<dbReference type="AlphaFoldDB" id="A0AAW8YH70"/>
<proteinExistence type="inferred from homology"/>
<reference evidence="10" key="2">
    <citation type="submission" date="2023-10" db="EMBL/GenBank/DDBJ databases">
        <authorList>
            <person name="Khurajog B."/>
        </authorList>
    </citation>
    <scope>NUCLEOTIDE SEQUENCE</scope>
    <source>
        <strain evidence="10">BF9</strain>
    </source>
</reference>
<protein>
    <recommendedName>
        <fullName evidence="6">Maltose epimerase</fullName>
        <ecNumber evidence="6">5.1.3.21</ecNumber>
    </recommendedName>
</protein>
<dbReference type="InterPro" id="IPR011013">
    <property type="entry name" value="Gal_mutarotase_sf_dom"/>
</dbReference>
<dbReference type="PIRSF" id="PIRSF005096">
    <property type="entry name" value="GALM"/>
    <property type="match status" value="1"/>
</dbReference>
<dbReference type="GO" id="GO:0004034">
    <property type="term" value="F:aldose 1-epimerase activity"/>
    <property type="evidence" value="ECO:0007669"/>
    <property type="project" value="UniProtKB-EC"/>
</dbReference>
<dbReference type="Proteomes" id="UP001280897">
    <property type="component" value="Unassembled WGS sequence"/>
</dbReference>
<feature type="active site" description="Proton donor" evidence="7">
    <location>
        <position position="181"/>
    </location>
</feature>
<comment type="similarity">
    <text evidence="3 6">Belongs to the aldose epimerase family.</text>
</comment>
<dbReference type="Pfam" id="PF01263">
    <property type="entry name" value="Aldose_epim"/>
    <property type="match status" value="1"/>
</dbReference>
<comment type="catalytic activity">
    <reaction evidence="1">
        <text>alpha-D-glucose = beta-D-glucose</text>
        <dbReference type="Rhea" id="RHEA:10264"/>
        <dbReference type="ChEBI" id="CHEBI:15903"/>
        <dbReference type="ChEBI" id="CHEBI:17925"/>
        <dbReference type="EC" id="5.1.3.3"/>
    </reaction>
</comment>
<accession>A0AAW8YH70</accession>
<evidence type="ECO:0000256" key="5">
    <source>
        <dbReference type="ARBA" id="ARBA00023277"/>
    </source>
</evidence>
<keyword evidence="5 6" id="KW-0119">Carbohydrate metabolism</keyword>
<organism evidence="10 11">
    <name type="scientific">Pediococcus acidilactici</name>
    <dbReference type="NCBI Taxonomy" id="1254"/>
    <lineage>
        <taxon>Bacteria</taxon>
        <taxon>Bacillati</taxon>
        <taxon>Bacillota</taxon>
        <taxon>Bacilli</taxon>
        <taxon>Lactobacillales</taxon>
        <taxon>Lactobacillaceae</taxon>
        <taxon>Pediococcus</taxon>
        <taxon>Pediococcus acidilactici group</taxon>
    </lineage>
</organism>
<reference evidence="10" key="1">
    <citation type="journal article" date="2023" name="PeerJ">
        <title>Selection and evaluation of lactic acid bacteria from chicken feces in Thailand as potential probiotics.</title>
        <authorList>
            <person name="Khurajog B."/>
            <person name="Disastra Y."/>
            <person name="Lawwyne L.D."/>
            <person name="Sirichokchatchawan W."/>
            <person name="Niyomtham W."/>
            <person name="Yindee J."/>
            <person name="Hampson D.J."/>
            <person name="Prapasarakul N."/>
        </authorList>
    </citation>
    <scope>NUCLEOTIDE SEQUENCE</scope>
    <source>
        <strain evidence="10">BF9</strain>
    </source>
</reference>
<keyword evidence="4 6" id="KW-0413">Isomerase</keyword>